<dbReference type="EMBL" id="FLYH01000177">
    <property type="protein sequence ID" value="SCA83599.1"/>
    <property type="molecule type" value="Genomic_DNA"/>
</dbReference>
<dbReference type="Proteomes" id="UP000196402">
    <property type="component" value="Unassembled WGS sequence"/>
</dbReference>
<dbReference type="Pfam" id="PF05795">
    <property type="entry name" value="Plasmodium_Vir"/>
    <property type="match status" value="1"/>
</dbReference>
<sequence length="323" mass="37518">MYDKFADTLNDEYNMQYSDACDGVQLNKGDRVKKQKNTCKALLRNSLLLYDRKYESDVLIKYCDILYIWMYFEIKNNMLSSSLIDQIFRGSIKKVSGNAQIKHCPYFSYSENLHEPEKLMKLSIFNDNIETLKKILNNINDSNNCSCLEYVYECINIYNDMNNRFCATPEDKNTTNKDTCDKLNNFNSNYSSYIRNVKGEIYELPFLSDTTTATTTHTLTGSHATRRLLNKEKLELGSGAVHQSSSPKQISISTALSTMFGIPPFLALIYKFTPVGTWLRSKYRKDADVFKNVDDEKEIYSPRYENSIMNFSQERYNVSYEKT</sequence>
<reference evidence="1 2" key="1">
    <citation type="submission" date="2016-07" db="EMBL/GenBank/DDBJ databases">
        <authorList>
            <consortium name="Pathogen Informatics"/>
        </authorList>
    </citation>
    <scope>NUCLEOTIDE SEQUENCE [LARGE SCALE GENOMIC DNA]</scope>
</reference>
<proteinExistence type="predicted"/>
<name>A0A1G4EJ63_PLAVI</name>
<evidence type="ECO:0000313" key="2">
    <source>
        <dbReference type="Proteomes" id="UP000196402"/>
    </source>
</evidence>
<dbReference type="VEuPathDB" id="PlasmoDB:PVPAM_000030500"/>
<dbReference type="VEuPathDB" id="PlasmoDB:PVW1_100018900"/>
<gene>
    <name evidence="1" type="ORF">PVT01_000064600</name>
</gene>
<accession>A0A1G4EJ63</accession>
<protein>
    <submittedName>
        <fullName evidence="1">VIR protein</fullName>
    </submittedName>
</protein>
<dbReference type="VEuPathDB" id="PlasmoDB:PVP01_0001110"/>
<evidence type="ECO:0000313" key="1">
    <source>
        <dbReference type="EMBL" id="SCA83599.1"/>
    </source>
</evidence>
<organism evidence="1 2">
    <name type="scientific">Plasmodium vivax</name>
    <name type="common">malaria parasite P. vivax</name>
    <dbReference type="NCBI Taxonomy" id="5855"/>
    <lineage>
        <taxon>Eukaryota</taxon>
        <taxon>Sar</taxon>
        <taxon>Alveolata</taxon>
        <taxon>Apicomplexa</taxon>
        <taxon>Aconoidasida</taxon>
        <taxon>Haemosporida</taxon>
        <taxon>Plasmodiidae</taxon>
        <taxon>Plasmodium</taxon>
        <taxon>Plasmodium (Plasmodium)</taxon>
    </lineage>
</organism>
<dbReference type="AlphaFoldDB" id="A0A1G4EJ63"/>
<dbReference type="InterPro" id="IPR008780">
    <property type="entry name" value="Plasmodium_Vir"/>
</dbReference>